<evidence type="ECO:0000256" key="1">
    <source>
        <dbReference type="SAM" id="SignalP"/>
    </source>
</evidence>
<dbReference type="WBParaSite" id="jg19684">
    <property type="protein sequence ID" value="jg19684"/>
    <property type="gene ID" value="jg19684"/>
</dbReference>
<accession>A0A915DGP3</accession>
<feature type="signal peptide" evidence="1">
    <location>
        <begin position="1"/>
        <end position="29"/>
    </location>
</feature>
<keyword evidence="1" id="KW-0732">Signal</keyword>
<organism evidence="3 4">
    <name type="scientific">Ditylenchus dipsaci</name>
    <dbReference type="NCBI Taxonomy" id="166011"/>
    <lineage>
        <taxon>Eukaryota</taxon>
        <taxon>Metazoa</taxon>
        <taxon>Ecdysozoa</taxon>
        <taxon>Nematoda</taxon>
        <taxon>Chromadorea</taxon>
        <taxon>Rhabditida</taxon>
        <taxon>Tylenchina</taxon>
        <taxon>Tylenchomorpha</taxon>
        <taxon>Sphaerularioidea</taxon>
        <taxon>Anguinidae</taxon>
        <taxon>Anguininae</taxon>
        <taxon>Ditylenchus</taxon>
    </lineage>
</organism>
<evidence type="ECO:0000313" key="3">
    <source>
        <dbReference type="Proteomes" id="UP000887574"/>
    </source>
</evidence>
<dbReference type="InterPro" id="IPR005069">
    <property type="entry name" value="Nucl-diP-sugar_transferase"/>
</dbReference>
<feature type="chain" id="PRO_5037869718" evidence="1">
    <location>
        <begin position="30"/>
        <end position="253"/>
    </location>
</feature>
<name>A0A915DGP3_9BILA</name>
<dbReference type="Pfam" id="PF03407">
    <property type="entry name" value="Nucleotid_trans"/>
    <property type="match status" value="1"/>
</dbReference>
<protein>
    <submittedName>
        <fullName evidence="4">Nucleotide-diphospho-sugar transferase domain-containing protein</fullName>
    </submittedName>
</protein>
<sequence>MRALKFRLVHLALWLVCAFFLRKMTKSSAAVNFLREQSEIFRPWRFAENKQLNETLQRIQSPAVIMLNKHALNITLNFLCNLRKFERIPKRVVVFAFDSYSHSVIQKSFADVSVIRWNLLALEDRFGAGDGRYQLFQYFRAQLASYLTQTVAGGYFFVRSSPITQKFFEEISKFLLNNFATDNNLMTRQCLQGLYGCRCASIPYSVISNCVVFLPHQQLFLLYFNMMVATVQKASSSRCVIKASFSSITILKR</sequence>
<dbReference type="AlphaFoldDB" id="A0A915DGP3"/>
<feature type="domain" description="Nucleotide-diphospho-sugar transferase" evidence="2">
    <location>
        <begin position="148"/>
        <end position="211"/>
    </location>
</feature>
<proteinExistence type="predicted"/>
<keyword evidence="3" id="KW-1185">Reference proteome</keyword>
<evidence type="ECO:0000259" key="2">
    <source>
        <dbReference type="Pfam" id="PF03407"/>
    </source>
</evidence>
<dbReference type="Proteomes" id="UP000887574">
    <property type="component" value="Unplaced"/>
</dbReference>
<evidence type="ECO:0000313" key="4">
    <source>
        <dbReference type="WBParaSite" id="jg19684"/>
    </source>
</evidence>
<dbReference type="PANTHER" id="PTHR31967">
    <property type="entry name" value="GROUNDHOG (HEDGEHOG-LIKE FAMILY)-RELATED"/>
    <property type="match status" value="1"/>
</dbReference>
<dbReference type="PANTHER" id="PTHR31967:SF20">
    <property type="entry name" value="GROUND-LIKE DOMAIN-CONTAINING PROTEIN"/>
    <property type="match status" value="1"/>
</dbReference>
<reference evidence="4" key="1">
    <citation type="submission" date="2022-11" db="UniProtKB">
        <authorList>
            <consortium name="WormBaseParasite"/>
        </authorList>
    </citation>
    <scope>IDENTIFICATION</scope>
</reference>